<sequence>MDAPTVPLIVPASRLCLARVLLSLMLGATAVAVNAATATDVASSAAAIGGEEAQPGCRPPGATLTLAATRLLAMQCNAELRAARRAVQASEADIRIAAQRPNPVLSLGVQNINPHAGVGAGGWRGKTVDSIARVDQVIETANKAELRVDAARAANAAAGEQVQAVAAQQTATVEQAFYEAAVSQQRVAVLTETLALYARTEQANQARLKAGDIARADLTKLRLDALRAQADLREARADHLRDMAELAQRIGIPGTLEDTALSVEWPDAGQDVAAFDQALLQSRPDVVAAQARLRAAAAARDLARAGRVPDVTVGAQAEHYPVSATNDQGSGNSFGVFITIPLHVRHSHGGEAARAEVDYYAALDERNRVLLAAGNEVARLRAALDAARQSWLQMRDAVLPSAERVAADAEFAYGKGASGVLDLLDARRALRQTRLDAAQAQGNYAKALSAYLAAIRLSSTAAPDAATAP</sequence>
<dbReference type="Pfam" id="PF02321">
    <property type="entry name" value="OEP"/>
    <property type="match status" value="2"/>
</dbReference>
<comment type="similarity">
    <text evidence="1">Belongs to the outer membrane factor (OMF) (TC 1.B.17) family.</text>
</comment>
<proteinExistence type="inferred from homology"/>
<evidence type="ECO:0000313" key="4">
    <source>
        <dbReference type="Proteomes" id="UP000318141"/>
    </source>
</evidence>
<feature type="chain" id="PRO_5022016649" evidence="2">
    <location>
        <begin position="36"/>
        <end position="469"/>
    </location>
</feature>
<comment type="caution">
    <text evidence="3">The sequence shown here is derived from an EMBL/GenBank/DDBJ whole genome shotgun (WGS) entry which is preliminary data.</text>
</comment>
<gene>
    <name evidence="3" type="ORF">L602_001700000100</name>
</gene>
<dbReference type="PANTHER" id="PTHR30203">
    <property type="entry name" value="OUTER MEMBRANE CATION EFFLUX PROTEIN"/>
    <property type="match status" value="1"/>
</dbReference>
<dbReference type="Proteomes" id="UP000318141">
    <property type="component" value="Unassembled WGS sequence"/>
</dbReference>
<keyword evidence="4" id="KW-1185">Reference proteome</keyword>
<protein>
    <submittedName>
        <fullName evidence="3">Cobalt-zinc-cadmium efflux system outer membrane protein</fullName>
    </submittedName>
</protein>
<organism evidence="3 4">
    <name type="scientific">Cupriavidus gilardii J11</name>
    <dbReference type="NCBI Taxonomy" id="936133"/>
    <lineage>
        <taxon>Bacteria</taxon>
        <taxon>Pseudomonadati</taxon>
        <taxon>Pseudomonadota</taxon>
        <taxon>Betaproteobacteria</taxon>
        <taxon>Burkholderiales</taxon>
        <taxon>Burkholderiaceae</taxon>
        <taxon>Cupriavidus</taxon>
    </lineage>
</organism>
<dbReference type="SUPFAM" id="SSF56954">
    <property type="entry name" value="Outer membrane efflux proteins (OEP)"/>
    <property type="match status" value="1"/>
</dbReference>
<dbReference type="Gene3D" id="1.20.1600.10">
    <property type="entry name" value="Outer membrane efflux proteins (OEP)"/>
    <property type="match status" value="1"/>
</dbReference>
<dbReference type="GO" id="GO:0015562">
    <property type="term" value="F:efflux transmembrane transporter activity"/>
    <property type="evidence" value="ECO:0007669"/>
    <property type="project" value="InterPro"/>
</dbReference>
<dbReference type="EMBL" id="VLJN01000009">
    <property type="protein sequence ID" value="TWG87418.1"/>
    <property type="molecule type" value="Genomic_DNA"/>
</dbReference>
<dbReference type="InterPro" id="IPR010131">
    <property type="entry name" value="MdtP/NodT-like"/>
</dbReference>
<keyword evidence="2" id="KW-0732">Signal</keyword>
<evidence type="ECO:0000256" key="2">
    <source>
        <dbReference type="SAM" id="SignalP"/>
    </source>
</evidence>
<feature type="signal peptide" evidence="2">
    <location>
        <begin position="1"/>
        <end position="35"/>
    </location>
</feature>
<accession>A0A562BQ53</accession>
<dbReference type="InterPro" id="IPR003423">
    <property type="entry name" value="OMP_efflux"/>
</dbReference>
<reference evidence="3 4" key="1">
    <citation type="submission" date="2019-07" db="EMBL/GenBank/DDBJ databases">
        <title>Genome sequencing of lignin-degrading bacterial isolates.</title>
        <authorList>
            <person name="Gladden J."/>
        </authorList>
    </citation>
    <scope>NUCLEOTIDE SEQUENCE [LARGE SCALE GENOMIC DNA]</scope>
    <source>
        <strain evidence="3 4">J11</strain>
    </source>
</reference>
<name>A0A562BQ53_9BURK</name>
<dbReference type="PANTHER" id="PTHR30203:SF30">
    <property type="entry name" value="OUTER MEMBRANE PROTEIN-RELATED"/>
    <property type="match status" value="1"/>
</dbReference>
<dbReference type="AlphaFoldDB" id="A0A562BQ53"/>
<evidence type="ECO:0000313" key="3">
    <source>
        <dbReference type="EMBL" id="TWG87418.1"/>
    </source>
</evidence>
<evidence type="ECO:0000256" key="1">
    <source>
        <dbReference type="ARBA" id="ARBA00007613"/>
    </source>
</evidence>